<evidence type="ECO:0000256" key="4">
    <source>
        <dbReference type="SAM" id="MobiDB-lite"/>
    </source>
</evidence>
<evidence type="ECO:0000256" key="1">
    <source>
        <dbReference type="ARBA" id="ARBA00022729"/>
    </source>
</evidence>
<keyword evidence="3" id="KW-0325">Glycoprotein</keyword>
<gene>
    <name evidence="7" type="ORF">Pcinc_012594</name>
</gene>
<dbReference type="Pfam" id="PF19028">
    <property type="entry name" value="TSP1_spondin"/>
    <property type="match status" value="1"/>
</dbReference>
<comment type="caution">
    <text evidence="7">The sequence shown here is derived from an EMBL/GenBank/DDBJ whole genome shotgun (WGS) entry which is preliminary data.</text>
</comment>
<dbReference type="Gene3D" id="2.20.100.10">
    <property type="entry name" value="Thrombospondin type-1 (TSP1) repeat"/>
    <property type="match status" value="7"/>
</dbReference>
<dbReference type="GO" id="GO:0005886">
    <property type="term" value="C:plasma membrane"/>
    <property type="evidence" value="ECO:0007669"/>
    <property type="project" value="TreeGrafter"/>
</dbReference>
<feature type="compositionally biased region" description="Low complexity" evidence="4">
    <location>
        <begin position="590"/>
        <end position="608"/>
    </location>
</feature>
<dbReference type="PANTHER" id="PTHR11311">
    <property type="entry name" value="SPONDIN"/>
    <property type="match status" value="1"/>
</dbReference>
<dbReference type="SMART" id="SM00209">
    <property type="entry name" value="TSP1"/>
    <property type="match status" value="11"/>
</dbReference>
<dbReference type="EMBL" id="JAWQEG010001028">
    <property type="protein sequence ID" value="KAK3883063.1"/>
    <property type="molecule type" value="Genomic_DNA"/>
</dbReference>
<reference evidence="7" key="1">
    <citation type="submission" date="2023-10" db="EMBL/GenBank/DDBJ databases">
        <title>Genome assemblies of two species of porcelain crab, Petrolisthes cinctipes and Petrolisthes manimaculis (Anomura: Porcellanidae).</title>
        <authorList>
            <person name="Angst P."/>
        </authorList>
    </citation>
    <scope>NUCLEOTIDE SEQUENCE</scope>
    <source>
        <strain evidence="7">PB745_01</strain>
        <tissue evidence="7">Gill</tissue>
    </source>
</reference>
<dbReference type="InterPro" id="IPR036383">
    <property type="entry name" value="TSP1_rpt_sf"/>
</dbReference>
<keyword evidence="8" id="KW-1185">Reference proteome</keyword>
<evidence type="ECO:0000313" key="8">
    <source>
        <dbReference type="Proteomes" id="UP001286313"/>
    </source>
</evidence>
<feature type="transmembrane region" description="Helical" evidence="5">
    <location>
        <begin position="1159"/>
        <end position="1182"/>
    </location>
</feature>
<evidence type="ECO:0000256" key="2">
    <source>
        <dbReference type="ARBA" id="ARBA00023157"/>
    </source>
</evidence>
<dbReference type="GO" id="GO:0030036">
    <property type="term" value="P:actin cytoskeleton organization"/>
    <property type="evidence" value="ECO:0007669"/>
    <property type="project" value="TreeGrafter"/>
</dbReference>
<keyword evidence="5" id="KW-1133">Transmembrane helix</keyword>
<dbReference type="InterPro" id="IPR044004">
    <property type="entry name" value="TSP1_spondin_dom"/>
</dbReference>
<dbReference type="FunFam" id="2.20.100.10:FF:000019">
    <property type="entry name" value="Thrombospondin type 1 domain containing 7A"/>
    <property type="match status" value="1"/>
</dbReference>
<keyword evidence="5" id="KW-0472">Membrane</keyword>
<sequence>MCCRCEVGCERDCVVGPWSAWSICTPTDCTASPPPATPGFRRRRRQVVVNPSLGGSECPPLEEQSECHEAQCHQWVLGKWSACLLTNPEHPCGHGNQLRNASCLDSAGAEAPTEECEEELGAAPRQQECHVPCSFDCVVGTWSEWSPCTRPCADQLHVGYTQRNTSIVAPPGPGGRACPPPDELTQVETCRVEPCGGAAWVPGPWGQCGLPARAACGPGRQERELFCRDHHNNTLPAYKCSGMGRPELERACEVSCGTACTVTSWSEWSPCLAPDPCPIDGVLVSSVQRRWRRVLVEAREGGEPCPPLSEDRGCAHAPVTCTTHHWRTGHWSPCTLADDVECGTGFRVRRVECVDAVGAVVEPTHCLLGDNIVPESGEECHVHCSEACVTSGWGTWTPCPIHPPCGHTSDRTRKLLDGSEKNIRCLNLTLRESIECPCHTFYTNPAGTWSSCLVERTLESEREGVEGQDEDEDETGSLVTPPGLCGVGRRHRALLCTRDDGVLAHPRSCGHNGVEEEPCMVECPSDCRMGPWGSWSTCNASCGAGLQHRTRESHFPFRVPSPLTIAHYTHHQLSPSTFTTNSPSPPSPQTLPHHQPTPTTLTTNLPSPATYPHHQPTLTTNLPPLHSPPTLTHNTTLTTTSTRQMLEPSLWGGRPCPEARQSRACWGSCRSVWVPGGWSECQVTQGQDCGTGTQTRTIRCMREAVTGLQVEVLGRECDASLSPSLQQYCHVSCPGQCVVSSWSPWSPCPLVSSERTLVDLILVFVMGCPENSTRRRNRQVVRRPMVGGESCPPLTEEQPCVSGESCWRYSWRVGNWTSCVPLGHSSCGEGVRNRPVTCVRTGGAAVPDWLCPRDARPSPVETWCYVDCPIDCEVTPWTPWDDSKCSCGEKPGEMTRRRYLAVNPSESGRPCPSHLEETRPCPALPCYTWERGPWSQCHLQGGSCGHGYVERNVSCVGPGGQTVDSHLCLALVHVGGHTWPYLARALDLNSRDGCYVPCEGDCELTEWAPWSHCHRDCSRGHQGGTQARSRAVLTEGSQGRENGQGSCPGPLWETRPCLAGPCLNFTWQVINGTIRCVRGDGLVVTGGCEGGRRPCMPECLVRGSLCSSVGACVCRPGLRPLYSEKQRFRLTSCVPVRNLTFPLPQPLSGAKYLPEDINVWMFAMIGVGSAFVVFVVISMYLLCQSPRENTTTPLTLRRQKNLRHRAV</sequence>
<feature type="compositionally biased region" description="Low complexity" evidence="4">
    <location>
        <begin position="616"/>
        <end position="637"/>
    </location>
</feature>
<dbReference type="InterPro" id="IPR000884">
    <property type="entry name" value="TSP1_rpt"/>
</dbReference>
<dbReference type="Pfam" id="PF19030">
    <property type="entry name" value="TSP1_ADAMTS"/>
    <property type="match status" value="3"/>
</dbReference>
<dbReference type="PANTHER" id="PTHR11311:SF30">
    <property type="entry name" value="SPONDIN-LIKE TSP1 DOMAIN-CONTAINING PROTEIN"/>
    <property type="match status" value="1"/>
</dbReference>
<evidence type="ECO:0000256" key="3">
    <source>
        <dbReference type="ARBA" id="ARBA00023180"/>
    </source>
</evidence>
<dbReference type="Pfam" id="PF00090">
    <property type="entry name" value="TSP_1"/>
    <property type="match status" value="4"/>
</dbReference>
<dbReference type="Proteomes" id="UP001286313">
    <property type="component" value="Unassembled WGS sequence"/>
</dbReference>
<evidence type="ECO:0000259" key="6">
    <source>
        <dbReference type="Pfam" id="PF19028"/>
    </source>
</evidence>
<keyword evidence="5" id="KW-0812">Transmembrane</keyword>
<keyword evidence="2" id="KW-1015">Disulfide bond</keyword>
<keyword evidence="1" id="KW-0732">Signal</keyword>
<feature type="compositionally biased region" description="Acidic residues" evidence="4">
    <location>
        <begin position="466"/>
        <end position="475"/>
    </location>
</feature>
<feature type="region of interest" description="Disordered" evidence="4">
    <location>
        <begin position="460"/>
        <end position="482"/>
    </location>
</feature>
<dbReference type="PROSITE" id="PS50092">
    <property type="entry name" value="TSP1"/>
    <property type="match status" value="11"/>
</dbReference>
<accession>A0AAE1FYH2</accession>
<dbReference type="InterPro" id="IPR051418">
    <property type="entry name" value="Spondin/Thrombospondin_T1"/>
</dbReference>
<dbReference type="AlphaFoldDB" id="A0AAE1FYH2"/>
<proteinExistence type="predicted"/>
<evidence type="ECO:0000313" key="7">
    <source>
        <dbReference type="EMBL" id="KAK3883063.1"/>
    </source>
</evidence>
<feature type="domain" description="Spondin-like TSP1" evidence="6">
    <location>
        <begin position="13"/>
        <end position="72"/>
    </location>
</feature>
<protein>
    <recommendedName>
        <fullName evidence="6">Spondin-like TSP1 domain-containing protein</fullName>
    </recommendedName>
</protein>
<dbReference type="SUPFAM" id="SSF82895">
    <property type="entry name" value="TSP-1 type 1 repeat"/>
    <property type="match status" value="6"/>
</dbReference>
<organism evidence="7 8">
    <name type="scientific">Petrolisthes cinctipes</name>
    <name type="common">Flat porcelain crab</name>
    <dbReference type="NCBI Taxonomy" id="88211"/>
    <lineage>
        <taxon>Eukaryota</taxon>
        <taxon>Metazoa</taxon>
        <taxon>Ecdysozoa</taxon>
        <taxon>Arthropoda</taxon>
        <taxon>Crustacea</taxon>
        <taxon>Multicrustacea</taxon>
        <taxon>Malacostraca</taxon>
        <taxon>Eumalacostraca</taxon>
        <taxon>Eucarida</taxon>
        <taxon>Decapoda</taxon>
        <taxon>Pleocyemata</taxon>
        <taxon>Anomura</taxon>
        <taxon>Galatheoidea</taxon>
        <taxon>Porcellanidae</taxon>
        <taxon>Petrolisthes</taxon>
    </lineage>
</organism>
<feature type="region of interest" description="Disordered" evidence="4">
    <location>
        <begin position="574"/>
        <end position="637"/>
    </location>
</feature>
<name>A0AAE1FYH2_PETCI</name>
<evidence type="ECO:0000256" key="5">
    <source>
        <dbReference type="SAM" id="Phobius"/>
    </source>
</evidence>